<dbReference type="InterPro" id="IPR002889">
    <property type="entry name" value="WSC_carb-bd"/>
</dbReference>
<protein>
    <recommendedName>
        <fullName evidence="2">WSC domain-containing protein</fullName>
    </recommendedName>
</protein>
<dbReference type="Pfam" id="PF01822">
    <property type="entry name" value="WSC"/>
    <property type="match status" value="1"/>
</dbReference>
<organism evidence="3 4">
    <name type="scientific">Petrolisthes cinctipes</name>
    <name type="common">Flat porcelain crab</name>
    <dbReference type="NCBI Taxonomy" id="88211"/>
    <lineage>
        <taxon>Eukaryota</taxon>
        <taxon>Metazoa</taxon>
        <taxon>Ecdysozoa</taxon>
        <taxon>Arthropoda</taxon>
        <taxon>Crustacea</taxon>
        <taxon>Multicrustacea</taxon>
        <taxon>Malacostraca</taxon>
        <taxon>Eumalacostraca</taxon>
        <taxon>Eucarida</taxon>
        <taxon>Decapoda</taxon>
        <taxon>Pleocyemata</taxon>
        <taxon>Anomura</taxon>
        <taxon>Galatheoidea</taxon>
        <taxon>Porcellanidae</taxon>
        <taxon>Petrolisthes</taxon>
    </lineage>
</organism>
<evidence type="ECO:0000259" key="2">
    <source>
        <dbReference type="PROSITE" id="PS51212"/>
    </source>
</evidence>
<dbReference type="EMBL" id="JAWQEG010002412">
    <property type="protein sequence ID" value="KAK3872136.1"/>
    <property type="molecule type" value="Genomic_DNA"/>
</dbReference>
<keyword evidence="1" id="KW-0732">Signal</keyword>
<accession>A0AAE1KD77</accession>
<feature type="domain" description="WSC" evidence="2">
    <location>
        <begin position="24"/>
        <end position="122"/>
    </location>
</feature>
<evidence type="ECO:0000313" key="4">
    <source>
        <dbReference type="Proteomes" id="UP001286313"/>
    </source>
</evidence>
<evidence type="ECO:0000256" key="1">
    <source>
        <dbReference type="SAM" id="SignalP"/>
    </source>
</evidence>
<proteinExistence type="predicted"/>
<keyword evidence="4" id="KW-1185">Reference proteome</keyword>
<evidence type="ECO:0000313" key="3">
    <source>
        <dbReference type="EMBL" id="KAK3872136.1"/>
    </source>
</evidence>
<feature type="signal peptide" evidence="1">
    <location>
        <begin position="1"/>
        <end position="17"/>
    </location>
</feature>
<reference evidence="3" key="1">
    <citation type="submission" date="2023-10" db="EMBL/GenBank/DDBJ databases">
        <title>Genome assemblies of two species of porcelain crab, Petrolisthes cinctipes and Petrolisthes manimaculis (Anomura: Porcellanidae).</title>
        <authorList>
            <person name="Angst P."/>
        </authorList>
    </citation>
    <scope>NUCLEOTIDE SEQUENCE</scope>
    <source>
        <strain evidence="3">PB745_01</strain>
        <tissue evidence="3">Gill</tissue>
    </source>
</reference>
<dbReference type="AlphaFoldDB" id="A0AAE1KD77"/>
<name>A0AAE1KD77_PETCI</name>
<gene>
    <name evidence="3" type="ORF">Pcinc_022766</name>
</gene>
<sequence length="346" mass="36832">MAAVWTIFLILCQQVPTVILIASLPPSGSCLGLYDEFFLLPIRQLPSGIPLVPNSPNHCMFHCQSMGMIYAYTEDGTYCICGDDNVAKPHPLVEATSCNVECAQSWCLICGGATAVNFYLVPDEPMADPDLYQCDFPSTTTTSSIIDASSTSQLESLSTPVLIWGDYSSSTTTPNTQLETTTHLQLELQSTTPYPIVPDLTTATTTAATLDIITATTAASTTAVDIIPTTSPLALQQSTITIPINTDITTQQQVSTTTYPPLQSSSTAANTDQMTSTITASTAPSSKSSFTATTDQEVTTIATTDQETTITTTTTSTVYPELTTNETLETIINITFGCCAIVEESV</sequence>
<dbReference type="PROSITE" id="PS51212">
    <property type="entry name" value="WSC"/>
    <property type="match status" value="1"/>
</dbReference>
<comment type="caution">
    <text evidence="3">The sequence shown here is derived from an EMBL/GenBank/DDBJ whole genome shotgun (WGS) entry which is preliminary data.</text>
</comment>
<dbReference type="Proteomes" id="UP001286313">
    <property type="component" value="Unassembled WGS sequence"/>
</dbReference>
<feature type="chain" id="PRO_5042053974" description="WSC domain-containing protein" evidence="1">
    <location>
        <begin position="18"/>
        <end position="346"/>
    </location>
</feature>